<dbReference type="Pfam" id="PF13947">
    <property type="entry name" value="GUB_WAK_bind"/>
    <property type="match status" value="1"/>
</dbReference>
<dbReference type="OrthoDB" id="544400at2759"/>
<evidence type="ECO:0000256" key="5">
    <source>
        <dbReference type="ARBA" id="ARBA00022729"/>
    </source>
</evidence>
<dbReference type="InterPro" id="IPR011009">
    <property type="entry name" value="Kinase-like_dom_sf"/>
</dbReference>
<evidence type="ECO:0000256" key="7">
    <source>
        <dbReference type="ARBA" id="ARBA00022777"/>
    </source>
</evidence>
<evidence type="ECO:0000256" key="3">
    <source>
        <dbReference type="ARBA" id="ARBA00022679"/>
    </source>
</evidence>
<dbReference type="InterPro" id="IPR017441">
    <property type="entry name" value="Protein_kinase_ATP_BS"/>
</dbReference>
<dbReference type="InterPro" id="IPR001245">
    <property type="entry name" value="Ser-Thr/Tyr_kinase_cat_dom"/>
</dbReference>
<feature type="transmembrane region" description="Helical" evidence="13">
    <location>
        <begin position="685"/>
        <end position="707"/>
    </location>
</feature>
<dbReference type="EMBL" id="QJKJ01009499">
    <property type="protein sequence ID" value="RDX76464.1"/>
    <property type="molecule type" value="Genomic_DNA"/>
</dbReference>
<dbReference type="FunFam" id="1.10.510.10:FF:000590">
    <property type="entry name" value="PR5-like receptor kinase"/>
    <property type="match status" value="2"/>
</dbReference>
<feature type="domain" description="Protein kinase" evidence="14">
    <location>
        <begin position="85"/>
        <end position="360"/>
    </location>
</feature>
<dbReference type="GO" id="GO:0005524">
    <property type="term" value="F:ATP binding"/>
    <property type="evidence" value="ECO:0007669"/>
    <property type="project" value="UniProtKB-UniRule"/>
</dbReference>
<keyword evidence="16" id="KW-1185">Reference proteome</keyword>
<keyword evidence="9 13" id="KW-1133">Transmembrane helix</keyword>
<dbReference type="AlphaFoldDB" id="A0A371FDT5"/>
<dbReference type="PANTHER" id="PTHR27009">
    <property type="entry name" value="RUST RESISTANCE KINASE LR10-RELATED"/>
    <property type="match status" value="1"/>
</dbReference>
<keyword evidence="3" id="KW-0808">Transferase</keyword>
<evidence type="ECO:0000256" key="11">
    <source>
        <dbReference type="ARBA" id="ARBA00023180"/>
    </source>
</evidence>
<dbReference type="GO" id="GO:0030247">
    <property type="term" value="F:polysaccharide binding"/>
    <property type="evidence" value="ECO:0007669"/>
    <property type="project" value="InterPro"/>
</dbReference>
<reference evidence="15" key="1">
    <citation type="submission" date="2018-05" db="EMBL/GenBank/DDBJ databases">
        <title>Draft genome of Mucuna pruriens seed.</title>
        <authorList>
            <person name="Nnadi N.E."/>
            <person name="Vos R."/>
            <person name="Hasami M.H."/>
            <person name="Devisetty U.K."/>
            <person name="Aguiy J.C."/>
        </authorList>
    </citation>
    <scope>NUCLEOTIDE SEQUENCE [LARGE SCALE GENOMIC DNA]</scope>
    <source>
        <strain evidence="15">JCA_2017</strain>
    </source>
</reference>
<evidence type="ECO:0000256" key="1">
    <source>
        <dbReference type="ARBA" id="ARBA00004479"/>
    </source>
</evidence>
<dbReference type="PROSITE" id="PS00107">
    <property type="entry name" value="PROTEIN_KINASE_ATP"/>
    <property type="match status" value="2"/>
</dbReference>
<gene>
    <name evidence="15" type="primary">LRK10</name>
    <name evidence="15" type="ORF">CR513_43539</name>
</gene>
<organism evidence="15 16">
    <name type="scientific">Mucuna pruriens</name>
    <name type="common">Velvet bean</name>
    <name type="synonym">Dolichos pruriens</name>
    <dbReference type="NCBI Taxonomy" id="157652"/>
    <lineage>
        <taxon>Eukaryota</taxon>
        <taxon>Viridiplantae</taxon>
        <taxon>Streptophyta</taxon>
        <taxon>Embryophyta</taxon>
        <taxon>Tracheophyta</taxon>
        <taxon>Spermatophyta</taxon>
        <taxon>Magnoliopsida</taxon>
        <taxon>eudicotyledons</taxon>
        <taxon>Gunneridae</taxon>
        <taxon>Pentapetalae</taxon>
        <taxon>rosids</taxon>
        <taxon>fabids</taxon>
        <taxon>Fabales</taxon>
        <taxon>Fabaceae</taxon>
        <taxon>Papilionoideae</taxon>
        <taxon>50 kb inversion clade</taxon>
        <taxon>NPAAA clade</taxon>
        <taxon>indigoferoid/millettioid clade</taxon>
        <taxon>Phaseoleae</taxon>
        <taxon>Mucuna</taxon>
    </lineage>
</organism>
<dbReference type="PROSITE" id="PS50011">
    <property type="entry name" value="PROTEIN_KINASE_DOM"/>
    <property type="match status" value="2"/>
</dbReference>
<accession>A0A371FDT5</accession>
<keyword evidence="8 12" id="KW-0067">ATP-binding</keyword>
<dbReference type="Pfam" id="PF00069">
    <property type="entry name" value="Pkinase"/>
    <property type="match status" value="1"/>
</dbReference>
<dbReference type="CDD" id="cd14066">
    <property type="entry name" value="STKc_IRAK"/>
    <property type="match status" value="1"/>
</dbReference>
<dbReference type="Pfam" id="PF07714">
    <property type="entry name" value="PK_Tyr_Ser-Thr"/>
    <property type="match status" value="1"/>
</dbReference>
<feature type="non-terminal residue" evidence="15">
    <location>
        <position position="1"/>
    </location>
</feature>
<dbReference type="FunFam" id="3.30.200.20:FF:000178">
    <property type="entry name" value="serine/threonine-protein kinase PBS1-like"/>
    <property type="match status" value="2"/>
</dbReference>
<feature type="binding site" evidence="12">
    <location>
        <position position="113"/>
    </location>
    <ligand>
        <name>ATP</name>
        <dbReference type="ChEBI" id="CHEBI:30616"/>
    </ligand>
</feature>
<feature type="transmembrane region" description="Helical" evidence="13">
    <location>
        <begin position="27"/>
        <end position="47"/>
    </location>
</feature>
<dbReference type="InterPro" id="IPR025287">
    <property type="entry name" value="WAK_GUB"/>
</dbReference>
<evidence type="ECO:0000256" key="2">
    <source>
        <dbReference type="ARBA" id="ARBA00022527"/>
    </source>
</evidence>
<comment type="caution">
    <text evidence="15">The sequence shown here is derived from an EMBL/GenBank/DDBJ whole genome shotgun (WGS) entry which is preliminary data.</text>
</comment>
<dbReference type="STRING" id="157652.A0A371FDT5"/>
<evidence type="ECO:0000259" key="14">
    <source>
        <dbReference type="PROSITE" id="PS50011"/>
    </source>
</evidence>
<evidence type="ECO:0000256" key="10">
    <source>
        <dbReference type="ARBA" id="ARBA00023136"/>
    </source>
</evidence>
<dbReference type="SUPFAM" id="SSF56112">
    <property type="entry name" value="Protein kinase-like (PK-like)"/>
    <property type="match status" value="2"/>
</dbReference>
<keyword evidence="10 13" id="KW-0472">Membrane</keyword>
<evidence type="ECO:0000256" key="13">
    <source>
        <dbReference type="SAM" id="Phobius"/>
    </source>
</evidence>
<feature type="binding site" evidence="12">
    <location>
        <position position="772"/>
    </location>
    <ligand>
        <name>ATP</name>
        <dbReference type="ChEBI" id="CHEBI:30616"/>
    </ligand>
</feature>
<dbReference type="InterPro" id="IPR000719">
    <property type="entry name" value="Prot_kinase_dom"/>
</dbReference>
<dbReference type="GO" id="GO:0004674">
    <property type="term" value="F:protein serine/threonine kinase activity"/>
    <property type="evidence" value="ECO:0007669"/>
    <property type="project" value="UniProtKB-KW"/>
</dbReference>
<comment type="subcellular location">
    <subcellularLocation>
        <location evidence="1">Membrane</location>
        <topology evidence="1">Single-pass type I membrane protein</topology>
    </subcellularLocation>
</comment>
<dbReference type="Proteomes" id="UP000257109">
    <property type="component" value="Unassembled WGS sequence"/>
</dbReference>
<proteinExistence type="predicted"/>
<evidence type="ECO:0000313" key="15">
    <source>
        <dbReference type="EMBL" id="RDX76464.1"/>
    </source>
</evidence>
<protein>
    <submittedName>
        <fullName evidence="15">Rust resistance kinase Lr10</fullName>
    </submittedName>
</protein>
<name>A0A371FDT5_MUCPR</name>
<dbReference type="InterPro" id="IPR008271">
    <property type="entry name" value="Ser/Thr_kinase_AS"/>
</dbReference>
<evidence type="ECO:0000256" key="9">
    <source>
        <dbReference type="ARBA" id="ARBA00022989"/>
    </source>
</evidence>
<keyword evidence="6 12" id="KW-0547">Nucleotide-binding</keyword>
<evidence type="ECO:0000256" key="8">
    <source>
        <dbReference type="ARBA" id="ARBA00022840"/>
    </source>
</evidence>
<keyword evidence="11" id="KW-0325">Glycoprotein</keyword>
<evidence type="ECO:0000256" key="6">
    <source>
        <dbReference type="ARBA" id="ARBA00022741"/>
    </source>
</evidence>
<dbReference type="Gene3D" id="1.10.510.10">
    <property type="entry name" value="Transferase(Phosphotransferase) domain 1"/>
    <property type="match status" value="2"/>
</dbReference>
<keyword evidence="7 15" id="KW-0418">Kinase</keyword>
<feature type="domain" description="Protein kinase" evidence="14">
    <location>
        <begin position="744"/>
        <end position="1029"/>
    </location>
</feature>
<evidence type="ECO:0000313" key="16">
    <source>
        <dbReference type="Proteomes" id="UP000257109"/>
    </source>
</evidence>
<keyword evidence="5" id="KW-0732">Signal</keyword>
<dbReference type="GO" id="GO:0016020">
    <property type="term" value="C:membrane"/>
    <property type="evidence" value="ECO:0007669"/>
    <property type="project" value="UniProtKB-SubCell"/>
</dbReference>
<evidence type="ECO:0000256" key="4">
    <source>
        <dbReference type="ARBA" id="ARBA00022692"/>
    </source>
</evidence>
<sequence>MQIFGLKKATGYDEIEIQIGKGTGKYVLPYIIIRFLFGVLAFVVFLICKWGRRNKSNYENIEVFLQGNSLMPIRYSYKEIKKMTRGFKEKLGQGGFGMVYKGMLRSGSFAAIKMLSKSKGNGQDFINEVATIGRIHHTNVVRLIGFCVEASNHALVYEFMSNGSLDKYIFSKQDSITLTYRQIYEISLGVARGIAYLHQGCDMQILHFDIKPHNILLDDKFIPKVSDFGLAKLYPIDKSIVTLTAARGTIGYMAPELFYHNIGGVSYKADVYSFGMLLMEMANRRRNLNPHVDHSSDIFFPLWIYDHLNGENEIQMEDITEEEYNNEAKKMFLVALWCIQLKPSQRPSMNKVVEMLEGELEKIEMPPKPSLYPCEIIQKDVENKSDQSLSNGFIGSSSYLEESTIHTPLNLKGDPSYCGDPKYQLECVNNEPLLTLFSGKYHVLNIDYKRYTIQVSDAGAVEDANCSFIPRNFLYDGSFRPTGLVGPDDFGSQPFDLDPIDPFRIGYFNCANPVTGDPRYVKVDTSRCGSRGHVYALLEPSYLGYHVEDIKVGCDLMVATLANRTGLSEAQKGNVTYDEIHRIIIQGFQLSWLPVICEERCGKGTQCKVINEFNGQIRCQRHFCHFAYHTTDKCEPWDKIIGYTRAYLRGVIFGIDSRITFSTKQLDNPVGLQYFDGGIFIGRDVIPIFLAARFLFGVLLVLVILIYKWRRRHLSIYENIENFLLDSNLNPIMYEYKEIKKMTGGFKVKLGQGGFGSVYKGKLRSGLDVAVKMLSKSNDNGQDFINEVATIGRIHHVNVVRLIGYCVEGEKRALVYEFMPSGSLDKYIFSKEISIPLSYEKIYEISLGIAGGIAYLHQGCEMQILHFDIKPHNILLDDNFVPKVSDFGLAKLHAVNDGVVNLTAARGTLGYMAPELFYKNIGGVSYKADVYSFGMLLMEMASKRRNSNPHAEHSSQHYFPFWIYDQFKEEKNINMEDASKEDNILAKQMFMVALWCIQFNPSDRPSMNKVVEMLEGNIESLEMPPRPSFYKNETYEHDDDNSSDLTSFLDSTYSDSYVGESITGALKSST</sequence>
<evidence type="ECO:0000256" key="12">
    <source>
        <dbReference type="PROSITE-ProRule" id="PRU10141"/>
    </source>
</evidence>
<dbReference type="InterPro" id="IPR045874">
    <property type="entry name" value="LRK10/LRL21-25-like"/>
</dbReference>
<keyword evidence="2" id="KW-0723">Serine/threonine-protein kinase</keyword>
<keyword evidence="4 13" id="KW-0812">Transmembrane</keyword>
<dbReference type="Gene3D" id="3.30.200.20">
    <property type="entry name" value="Phosphorylase Kinase, domain 1"/>
    <property type="match status" value="2"/>
</dbReference>
<dbReference type="PROSITE" id="PS00108">
    <property type="entry name" value="PROTEIN_KINASE_ST"/>
    <property type="match status" value="2"/>
</dbReference>
<dbReference type="SMART" id="SM00220">
    <property type="entry name" value="S_TKc"/>
    <property type="match status" value="2"/>
</dbReference>